<dbReference type="STRING" id="529709.PYCH_10420"/>
<dbReference type="HOGENOM" id="CLU_075478_0_1_2"/>
<dbReference type="SUPFAM" id="SSF56300">
    <property type="entry name" value="Metallo-dependent phosphatases"/>
    <property type="match status" value="1"/>
</dbReference>
<dbReference type="RefSeq" id="WP_013905779.1">
    <property type="nucleotide sequence ID" value="NC_015680.1"/>
</dbReference>
<gene>
    <name evidence="2" type="ordered locus">PYCH_10420</name>
</gene>
<dbReference type="eggNOG" id="arCOG01150">
    <property type="taxonomic scope" value="Archaea"/>
</dbReference>
<dbReference type="Proteomes" id="UP000008386">
    <property type="component" value="Chromosome"/>
</dbReference>
<dbReference type="PIRSF" id="PIRSF000887">
    <property type="entry name" value="Pesterase_MJ0037"/>
    <property type="match status" value="1"/>
</dbReference>
<sequence>MDFSDLVLEFETSRGRLLLLADPHLGFEITRGINIRTKFEVKLAEFISERSPDIVVILGDVKDELGLGPFTRRVLEEFFALLGDFDVIITKGNHDGRIENVAEKFENIEVVNYVLIDGALFIHGHQTLPEVEFEMAYLGHIHPAVLIGWRGVKKKVKCFFKIGNFLIIPTVNPFFEGMDVREGIKRVPFLREAVEGEAFLPPGIYLGKLSI</sequence>
<dbReference type="AlphaFoldDB" id="F8AEP2"/>
<organism evidence="2 3">
    <name type="scientific">Pyrococcus yayanosii (strain CH1 / JCM 16557)</name>
    <dbReference type="NCBI Taxonomy" id="529709"/>
    <lineage>
        <taxon>Archaea</taxon>
        <taxon>Methanobacteriati</taxon>
        <taxon>Methanobacteriota</taxon>
        <taxon>Thermococci</taxon>
        <taxon>Thermococcales</taxon>
        <taxon>Thermococcaceae</taxon>
        <taxon>Pyrococcus</taxon>
    </lineage>
</organism>
<evidence type="ECO:0000313" key="3">
    <source>
        <dbReference type="Proteomes" id="UP000008386"/>
    </source>
</evidence>
<dbReference type="Pfam" id="PF00149">
    <property type="entry name" value="Metallophos"/>
    <property type="match status" value="1"/>
</dbReference>
<dbReference type="Gene3D" id="3.60.21.10">
    <property type="match status" value="1"/>
</dbReference>
<evidence type="ECO:0000259" key="1">
    <source>
        <dbReference type="Pfam" id="PF00149"/>
    </source>
</evidence>
<dbReference type="InterPro" id="IPR004843">
    <property type="entry name" value="Calcineurin-like_PHP"/>
</dbReference>
<evidence type="ECO:0000313" key="2">
    <source>
        <dbReference type="EMBL" id="AEH24723.1"/>
    </source>
</evidence>
<dbReference type="OrthoDB" id="10013at2157"/>
<dbReference type="PANTHER" id="PTHR39323:SF1">
    <property type="entry name" value="BLR1149 PROTEIN"/>
    <property type="match status" value="1"/>
</dbReference>
<dbReference type="PANTHER" id="PTHR39323">
    <property type="entry name" value="BLR1149 PROTEIN"/>
    <property type="match status" value="1"/>
</dbReference>
<dbReference type="EMBL" id="CP002779">
    <property type="protein sequence ID" value="AEH24723.1"/>
    <property type="molecule type" value="Genomic_DNA"/>
</dbReference>
<accession>F8AEP2</accession>
<reference evidence="2 3" key="1">
    <citation type="journal article" date="2011" name="J. Bacteriol.">
        <title>Complete genome sequence of the obligate piezophilic hyperthermophilic archaeon Pyrococcus yayanosii CH1.</title>
        <authorList>
            <person name="Jun X."/>
            <person name="Lupeng L."/>
            <person name="Minjuan X."/>
            <person name="Oger P."/>
            <person name="Fengping W."/>
            <person name="Jebbar M."/>
            <person name="Xiang X."/>
        </authorList>
    </citation>
    <scope>NUCLEOTIDE SEQUENCE [LARGE SCALE GENOMIC DNA]</scope>
    <source>
        <strain evidence="3">CH1 / JCM 16557</strain>
    </source>
</reference>
<dbReference type="KEGG" id="pya:PYCH_10420"/>
<dbReference type="InterPro" id="IPR024173">
    <property type="entry name" value="Pesterase_MJ0037-like"/>
</dbReference>
<dbReference type="GO" id="GO:0016787">
    <property type="term" value="F:hydrolase activity"/>
    <property type="evidence" value="ECO:0007669"/>
    <property type="project" value="InterPro"/>
</dbReference>
<protein>
    <recommendedName>
        <fullName evidence="1">Calcineurin-like phosphoesterase domain-containing protein</fullName>
    </recommendedName>
</protein>
<proteinExistence type="predicted"/>
<dbReference type="GeneID" id="10837616"/>
<feature type="domain" description="Calcineurin-like phosphoesterase" evidence="1">
    <location>
        <begin position="16"/>
        <end position="125"/>
    </location>
</feature>
<keyword evidence="3" id="KW-1185">Reference proteome</keyword>
<dbReference type="InterPro" id="IPR029052">
    <property type="entry name" value="Metallo-depent_PP-like"/>
</dbReference>
<name>F8AEP2_PYRYC</name>